<dbReference type="CDD" id="cd06225">
    <property type="entry name" value="HAMP"/>
    <property type="match status" value="1"/>
</dbReference>
<keyword evidence="10 11" id="KW-0472">Membrane</keyword>
<dbReference type="SUPFAM" id="SSF55874">
    <property type="entry name" value="ATPase domain of HSP90 chaperone/DNA topoisomerase II/histidine kinase"/>
    <property type="match status" value="1"/>
</dbReference>
<keyword evidence="4" id="KW-0597">Phosphoprotein</keyword>
<dbReference type="InterPro" id="IPR036097">
    <property type="entry name" value="HisK_dim/P_sf"/>
</dbReference>
<dbReference type="InterPro" id="IPR003661">
    <property type="entry name" value="HisK_dim/P_dom"/>
</dbReference>
<dbReference type="CDD" id="cd00082">
    <property type="entry name" value="HisKA"/>
    <property type="match status" value="1"/>
</dbReference>
<keyword evidence="5" id="KW-0808">Transferase</keyword>
<dbReference type="Pfam" id="PF02518">
    <property type="entry name" value="HATPase_c"/>
    <property type="match status" value="1"/>
</dbReference>
<dbReference type="PRINTS" id="PR00344">
    <property type="entry name" value="BCTRLSENSOR"/>
</dbReference>
<dbReference type="PANTHER" id="PTHR45436:SF5">
    <property type="entry name" value="SENSOR HISTIDINE KINASE TRCS"/>
    <property type="match status" value="1"/>
</dbReference>
<evidence type="ECO:0000256" key="9">
    <source>
        <dbReference type="ARBA" id="ARBA00023012"/>
    </source>
</evidence>
<evidence type="ECO:0000256" key="2">
    <source>
        <dbReference type="ARBA" id="ARBA00004370"/>
    </source>
</evidence>
<keyword evidence="8 11" id="KW-1133">Transmembrane helix</keyword>
<evidence type="ECO:0000256" key="8">
    <source>
        <dbReference type="ARBA" id="ARBA00022989"/>
    </source>
</evidence>
<dbReference type="Gene3D" id="1.10.287.130">
    <property type="match status" value="1"/>
</dbReference>
<accession>A0ABM5N692</accession>
<feature type="transmembrane region" description="Helical" evidence="11">
    <location>
        <begin position="153"/>
        <end position="176"/>
    </location>
</feature>
<evidence type="ECO:0000313" key="15">
    <source>
        <dbReference type="Proteomes" id="UP000002875"/>
    </source>
</evidence>
<evidence type="ECO:0000313" key="14">
    <source>
        <dbReference type="EMBL" id="AFK04911.1"/>
    </source>
</evidence>
<dbReference type="Pfam" id="PF00672">
    <property type="entry name" value="HAMP"/>
    <property type="match status" value="1"/>
</dbReference>
<dbReference type="SMART" id="SM00304">
    <property type="entry name" value="HAMP"/>
    <property type="match status" value="1"/>
</dbReference>
<reference evidence="14 15" key="1">
    <citation type="submission" date="2011-07" db="EMBL/GenBank/DDBJ databases">
        <title>The complete genome of chromosome of Emticicia oligotrophica DSM 17448.</title>
        <authorList>
            <consortium name="US DOE Joint Genome Institute (JGI-PGF)"/>
            <person name="Lucas S."/>
            <person name="Han J."/>
            <person name="Lapidus A."/>
            <person name="Bruce D."/>
            <person name="Goodwin L."/>
            <person name="Pitluck S."/>
            <person name="Peters L."/>
            <person name="Kyrpides N."/>
            <person name="Mavromatis K."/>
            <person name="Ivanova N."/>
            <person name="Ovchinnikova G."/>
            <person name="Teshima H."/>
            <person name="Detter J.C."/>
            <person name="Tapia R."/>
            <person name="Han C."/>
            <person name="Land M."/>
            <person name="Hauser L."/>
            <person name="Markowitz V."/>
            <person name="Cheng J.-F."/>
            <person name="Hugenholtz P."/>
            <person name="Woyke T."/>
            <person name="Wu D."/>
            <person name="Tindall B."/>
            <person name="Pomrenke H."/>
            <person name="Brambilla E."/>
            <person name="Klenk H.-P."/>
            <person name="Eisen J.A."/>
        </authorList>
    </citation>
    <scope>NUCLEOTIDE SEQUENCE [LARGE SCALE GENOMIC DNA]</scope>
    <source>
        <strain evidence="14 15">DSM 17448</strain>
    </source>
</reference>
<dbReference type="Pfam" id="PF00512">
    <property type="entry name" value="HisKA"/>
    <property type="match status" value="1"/>
</dbReference>
<sequence length="457" mass="52899">MKIVDKQTIRIPTILSVALIIFSANIYLFYSNFRENEFYLYLRNNAISIEKMIIDKGLSGEDVRTMDDMKENIYTQEQFIIYDSTGTVIFKSRYAVNHLTDNLLKEVYKHEVEFKKDGYERTIFLSRNNKYKRLLVIEAAGYDLSGFNKQRNLLYILIISSVLLISIITLTTRYYIRTDLRPIGEIAKRMKKISSKNLQSRIPEADLDNEIGQMAHTFNDLLDRLDNSYTQQRNFVSYVTHELRTPLSILLGNAQVTLMKERTVEEYKQTVENFQVDINNMINLVNSLLELARMNADAQSVPFVEVRVDEVLWAASDIVKKNQPEYHINVEFEQIPENDEQMIVSGNAELLVLVFRNLMENACKYSADKRVEAKILYEKNSIRIDFIDKGVGMSSSETEHIFEPFYRNEKTKEISGHGIGLPLTKRIVEIHSGKISVLSEEGVGSIFTVELPVKQLY</sequence>
<comment type="subcellular location">
    <subcellularLocation>
        <location evidence="2">Membrane</location>
    </subcellularLocation>
</comment>
<dbReference type="SUPFAM" id="SSF158472">
    <property type="entry name" value="HAMP domain-like"/>
    <property type="match status" value="1"/>
</dbReference>
<keyword evidence="15" id="KW-1185">Reference proteome</keyword>
<evidence type="ECO:0000256" key="10">
    <source>
        <dbReference type="ARBA" id="ARBA00023136"/>
    </source>
</evidence>
<dbReference type="PROSITE" id="PS50885">
    <property type="entry name" value="HAMP"/>
    <property type="match status" value="1"/>
</dbReference>
<dbReference type="PANTHER" id="PTHR45436">
    <property type="entry name" value="SENSOR HISTIDINE KINASE YKOH"/>
    <property type="match status" value="1"/>
</dbReference>
<dbReference type="InterPro" id="IPR003660">
    <property type="entry name" value="HAMP_dom"/>
</dbReference>
<dbReference type="Gene3D" id="6.10.340.10">
    <property type="match status" value="1"/>
</dbReference>
<keyword evidence="9" id="KW-0902">Two-component regulatory system</keyword>
<evidence type="ECO:0000259" key="12">
    <source>
        <dbReference type="PROSITE" id="PS50109"/>
    </source>
</evidence>
<keyword evidence="7 14" id="KW-0418">Kinase</keyword>
<evidence type="ECO:0000256" key="7">
    <source>
        <dbReference type="ARBA" id="ARBA00022777"/>
    </source>
</evidence>
<name>A0ABM5N692_EMTOG</name>
<dbReference type="PROSITE" id="PS50109">
    <property type="entry name" value="HIS_KIN"/>
    <property type="match status" value="1"/>
</dbReference>
<organism evidence="14 15">
    <name type="scientific">Emticicia oligotrophica (strain DSM 17448 / CIP 109782 / MTCC 6937 / GPTSA100-15)</name>
    <dbReference type="NCBI Taxonomy" id="929562"/>
    <lineage>
        <taxon>Bacteria</taxon>
        <taxon>Pseudomonadati</taxon>
        <taxon>Bacteroidota</taxon>
        <taxon>Cytophagia</taxon>
        <taxon>Cytophagales</taxon>
        <taxon>Leadbetterellaceae</taxon>
        <taxon>Emticicia</taxon>
    </lineage>
</organism>
<dbReference type="InterPro" id="IPR004358">
    <property type="entry name" value="Sig_transdc_His_kin-like_C"/>
</dbReference>
<protein>
    <recommendedName>
        <fullName evidence="3">histidine kinase</fullName>
        <ecNumber evidence="3">2.7.13.3</ecNumber>
    </recommendedName>
</protein>
<dbReference type="RefSeq" id="WP_015030599.1">
    <property type="nucleotide sequence ID" value="NC_018748.1"/>
</dbReference>
<dbReference type="InterPro" id="IPR036890">
    <property type="entry name" value="HATPase_C_sf"/>
</dbReference>
<dbReference type="SMART" id="SM00388">
    <property type="entry name" value="HisKA"/>
    <property type="match status" value="1"/>
</dbReference>
<dbReference type="InterPro" id="IPR005467">
    <property type="entry name" value="His_kinase_dom"/>
</dbReference>
<dbReference type="SMART" id="SM00387">
    <property type="entry name" value="HATPase_c"/>
    <property type="match status" value="1"/>
</dbReference>
<keyword evidence="6 11" id="KW-0812">Transmembrane</keyword>
<comment type="catalytic activity">
    <reaction evidence="1">
        <text>ATP + protein L-histidine = ADP + protein N-phospho-L-histidine.</text>
        <dbReference type="EC" id="2.7.13.3"/>
    </reaction>
</comment>
<evidence type="ECO:0000256" key="11">
    <source>
        <dbReference type="SAM" id="Phobius"/>
    </source>
</evidence>
<evidence type="ECO:0000256" key="6">
    <source>
        <dbReference type="ARBA" id="ARBA00022692"/>
    </source>
</evidence>
<feature type="transmembrane region" description="Helical" evidence="11">
    <location>
        <begin position="12"/>
        <end position="30"/>
    </location>
</feature>
<gene>
    <name evidence="14" type="ordered locus">Emtol_3785</name>
</gene>
<proteinExistence type="predicted"/>
<dbReference type="SUPFAM" id="SSF47384">
    <property type="entry name" value="Homodimeric domain of signal transducing histidine kinase"/>
    <property type="match status" value="1"/>
</dbReference>
<feature type="domain" description="HAMP" evidence="13">
    <location>
        <begin position="177"/>
        <end position="230"/>
    </location>
</feature>
<dbReference type="InterPro" id="IPR003594">
    <property type="entry name" value="HATPase_dom"/>
</dbReference>
<feature type="domain" description="Histidine kinase" evidence="12">
    <location>
        <begin position="238"/>
        <end position="455"/>
    </location>
</feature>
<evidence type="ECO:0000259" key="13">
    <source>
        <dbReference type="PROSITE" id="PS50885"/>
    </source>
</evidence>
<dbReference type="InterPro" id="IPR050428">
    <property type="entry name" value="TCS_sensor_his_kinase"/>
</dbReference>
<dbReference type="Gene3D" id="3.30.565.10">
    <property type="entry name" value="Histidine kinase-like ATPase, C-terminal domain"/>
    <property type="match status" value="1"/>
</dbReference>
<dbReference type="Proteomes" id="UP000002875">
    <property type="component" value="Chromosome"/>
</dbReference>
<evidence type="ECO:0000256" key="1">
    <source>
        <dbReference type="ARBA" id="ARBA00000085"/>
    </source>
</evidence>
<dbReference type="EMBL" id="CP002961">
    <property type="protein sequence ID" value="AFK04911.1"/>
    <property type="molecule type" value="Genomic_DNA"/>
</dbReference>
<evidence type="ECO:0000256" key="5">
    <source>
        <dbReference type="ARBA" id="ARBA00022679"/>
    </source>
</evidence>
<dbReference type="CDD" id="cd00075">
    <property type="entry name" value="HATPase"/>
    <property type="match status" value="1"/>
</dbReference>
<dbReference type="EC" id="2.7.13.3" evidence="3"/>
<dbReference type="GO" id="GO:0016301">
    <property type="term" value="F:kinase activity"/>
    <property type="evidence" value="ECO:0007669"/>
    <property type="project" value="UniProtKB-KW"/>
</dbReference>
<evidence type="ECO:0000256" key="3">
    <source>
        <dbReference type="ARBA" id="ARBA00012438"/>
    </source>
</evidence>
<evidence type="ECO:0000256" key="4">
    <source>
        <dbReference type="ARBA" id="ARBA00022553"/>
    </source>
</evidence>